<dbReference type="AlphaFoldDB" id="G4RL61"/>
<accession>G4RL61</accession>
<organism evidence="1 2">
    <name type="scientific">Thermoproteus tenax (strain ATCC 35583 / DSM 2078 / JCM 9277 / NBRC 100435 / Kra 1)</name>
    <dbReference type="NCBI Taxonomy" id="768679"/>
    <lineage>
        <taxon>Archaea</taxon>
        <taxon>Thermoproteota</taxon>
        <taxon>Thermoprotei</taxon>
        <taxon>Thermoproteales</taxon>
        <taxon>Thermoproteaceae</taxon>
        <taxon>Thermoproteus</taxon>
    </lineage>
</organism>
<dbReference type="PaxDb" id="768679-TTX_1685"/>
<name>G4RL61_THETK</name>
<dbReference type="Proteomes" id="UP000002654">
    <property type="component" value="Chromosome"/>
</dbReference>
<dbReference type="EMBL" id="FN869859">
    <property type="protein sequence ID" value="CCC82306.1"/>
    <property type="molecule type" value="Genomic_DNA"/>
</dbReference>
<dbReference type="STRING" id="768679.TTX_1685"/>
<dbReference type="HOGENOM" id="CLU_1745618_0_0_2"/>
<sequence>MPDWRSGAIGVVTADEDVSELIKLTMSACGVSTLNLYLIPKYKISCLNIFLNKYNFSGLVYIFDVYGVTTQLALERRINRERLLERAWDYISSIICAQTDQAECNDEVRLKCCKRRCGPLCELAKYVASAKRGVVIDMRDELRRALDISQDL</sequence>
<dbReference type="KEGG" id="ttn:TTX_1685"/>
<reference evidence="1 2" key="1">
    <citation type="journal article" date="2011" name="PLoS ONE">
        <title>The complete genome sequence of Thermoproteus tenax: a physiologically versatile member of the Crenarchaeota.</title>
        <authorList>
            <person name="Siebers B."/>
            <person name="Zaparty M."/>
            <person name="Raddatz G."/>
            <person name="Tjaden B."/>
            <person name="Albers S.V."/>
            <person name="Bell S.D."/>
            <person name="Blombach F."/>
            <person name="Kletzin A."/>
            <person name="Kyrpides N."/>
            <person name="Lanz C."/>
            <person name="Plagens A."/>
            <person name="Rampp M."/>
            <person name="Rosinus A."/>
            <person name="von Jan M."/>
            <person name="Makarova K.S."/>
            <person name="Klenk H.P."/>
            <person name="Schuster S.C."/>
            <person name="Hensel R."/>
        </authorList>
    </citation>
    <scope>NUCLEOTIDE SEQUENCE [LARGE SCALE GENOMIC DNA]</scope>
    <source>
        <strain evidence="2">ATCC 35583 / DSM 2078 / JCM 9277 / NBRC 100435 / Kra 1</strain>
    </source>
</reference>
<dbReference type="PATRIC" id="fig|768679.9.peg.1705"/>
<dbReference type="eggNOG" id="arCOG05443">
    <property type="taxonomic scope" value="Archaea"/>
</dbReference>
<evidence type="ECO:0000313" key="1">
    <source>
        <dbReference type="EMBL" id="CCC82306.1"/>
    </source>
</evidence>
<proteinExistence type="predicted"/>
<gene>
    <name evidence="1" type="ordered locus">TTX_1685</name>
</gene>
<evidence type="ECO:0000313" key="2">
    <source>
        <dbReference type="Proteomes" id="UP000002654"/>
    </source>
</evidence>
<protein>
    <submittedName>
        <fullName evidence="1">Uncharacterized protein</fullName>
    </submittedName>
</protein>
<keyword evidence="2" id="KW-1185">Reference proteome</keyword>